<dbReference type="CDD" id="cd00840">
    <property type="entry name" value="MPP_Mre11_N"/>
    <property type="match status" value="1"/>
</dbReference>
<keyword evidence="3" id="KW-0540">Nuclease</keyword>
<keyword evidence="6" id="KW-1185">Reference proteome</keyword>
<dbReference type="GO" id="GO:0004527">
    <property type="term" value="F:exonuclease activity"/>
    <property type="evidence" value="ECO:0007669"/>
    <property type="project" value="UniProtKB-KW"/>
</dbReference>
<evidence type="ECO:0000313" key="5">
    <source>
        <dbReference type="Proteomes" id="UP000280586"/>
    </source>
</evidence>
<evidence type="ECO:0000259" key="2">
    <source>
        <dbReference type="Pfam" id="PF00149"/>
    </source>
</evidence>
<feature type="domain" description="Calcineurin-like phosphoesterase" evidence="2">
    <location>
        <begin position="5"/>
        <end position="195"/>
    </location>
</feature>
<evidence type="ECO:0000313" key="4">
    <source>
        <dbReference type="EMBL" id="USS01389.1"/>
    </source>
</evidence>
<dbReference type="InterPro" id="IPR041796">
    <property type="entry name" value="Mre11_N"/>
</dbReference>
<evidence type="ECO:0000313" key="6">
    <source>
        <dbReference type="Proteomes" id="UP001055437"/>
    </source>
</evidence>
<dbReference type="OrthoDB" id="9773856at2"/>
<dbReference type="GeneID" id="303561110"/>
<proteinExistence type="predicted"/>
<dbReference type="EMBL" id="CP023671">
    <property type="protein sequence ID" value="AYE34795.1"/>
    <property type="molecule type" value="Genomic_DNA"/>
</dbReference>
<gene>
    <name evidence="3" type="ORF">CP523_10495</name>
    <name evidence="4" type="ORF">NH397_02840</name>
</gene>
<dbReference type="PANTHER" id="PTHR30337:SF7">
    <property type="entry name" value="PHOSPHOESTERASE"/>
    <property type="match status" value="1"/>
</dbReference>
<dbReference type="AlphaFoldDB" id="A0A9N7JM13"/>
<dbReference type="InterPro" id="IPR004843">
    <property type="entry name" value="Calcineurin-like_PHP"/>
</dbReference>
<accession>A0A9N7JM13</accession>
<dbReference type="EMBL" id="CP099799">
    <property type="protein sequence ID" value="USS01389.1"/>
    <property type="molecule type" value="Genomic_DNA"/>
</dbReference>
<dbReference type="RefSeq" id="WP_066674210.1">
    <property type="nucleotide sequence ID" value="NZ_CABMIZ010000004.1"/>
</dbReference>
<name>A0A9N7JM13_CLOSE</name>
<protein>
    <submittedName>
        <fullName evidence="3">DNA repair exonuclease</fullName>
    </submittedName>
</protein>
<dbReference type="InterPro" id="IPR050535">
    <property type="entry name" value="DNA_Repair-Maintenance_Comp"/>
</dbReference>
<organism evidence="3 5">
    <name type="scientific">Clostridium septicum</name>
    <dbReference type="NCBI Taxonomy" id="1504"/>
    <lineage>
        <taxon>Bacteria</taxon>
        <taxon>Bacillati</taxon>
        <taxon>Bacillota</taxon>
        <taxon>Clostridia</taxon>
        <taxon>Eubacteriales</taxon>
        <taxon>Clostridiaceae</taxon>
        <taxon>Clostridium</taxon>
    </lineage>
</organism>
<dbReference type="PANTHER" id="PTHR30337">
    <property type="entry name" value="COMPONENT OF ATP-DEPENDENT DSDNA EXONUCLEASE"/>
    <property type="match status" value="1"/>
</dbReference>
<dbReference type="InterPro" id="IPR029052">
    <property type="entry name" value="Metallo-depent_PP-like"/>
</dbReference>
<evidence type="ECO:0000313" key="3">
    <source>
        <dbReference type="EMBL" id="AYE34795.1"/>
    </source>
</evidence>
<dbReference type="Proteomes" id="UP001055437">
    <property type="component" value="Chromosome"/>
</dbReference>
<dbReference type="Pfam" id="PF00149">
    <property type="entry name" value="Metallophos"/>
    <property type="match status" value="1"/>
</dbReference>
<dbReference type="Gene3D" id="3.60.21.10">
    <property type="match status" value="1"/>
</dbReference>
<dbReference type="Proteomes" id="UP000280586">
    <property type="component" value="Chromosome"/>
</dbReference>
<keyword evidence="1" id="KW-0378">Hydrolase</keyword>
<reference evidence="4" key="2">
    <citation type="submission" date="2022-06" db="EMBL/GenBank/DDBJ databases">
        <authorList>
            <person name="Holder M.E."/>
            <person name="Ajami N.J."/>
            <person name="Petrosino J.F."/>
        </authorList>
    </citation>
    <scope>NUCLEOTIDE SEQUENCE</scope>
    <source>
        <strain evidence="4">RMA 8861</strain>
    </source>
</reference>
<dbReference type="KEGG" id="csep:CP523_10495"/>
<reference evidence="3 5" key="1">
    <citation type="submission" date="2017-09" db="EMBL/GenBank/DDBJ databases">
        <authorList>
            <person name="Thomas P."/>
            <person name="Seyboldt C."/>
        </authorList>
    </citation>
    <scope>NUCLEOTIDE SEQUENCE [LARGE SCALE GENOMIC DNA]</scope>
    <source>
        <strain evidence="3 5">DSM 7534</strain>
    </source>
</reference>
<dbReference type="SUPFAM" id="SSF56300">
    <property type="entry name" value="Metallo-dependent phosphatases"/>
    <property type="match status" value="1"/>
</dbReference>
<keyword evidence="3" id="KW-0269">Exonuclease</keyword>
<evidence type="ECO:0000256" key="1">
    <source>
        <dbReference type="ARBA" id="ARBA00022801"/>
    </source>
</evidence>
<sequence length="376" mass="43513">MKEVKILQCGDLHFDTPFKELSNSLALVSKEELLEVFKRIIDICEKEYIDIFLLSGDIFDNFTVNKKTLNFIKSQLQRISNIRIFISPGNHDPYNEKSFYKMIEWPKNVHIFKGKLENIFIEELETVVWGAAFNSQYVKKSLIEGVQIKNDYINIALIHGDISNVEEGNEYNPITLKEIGESNIDYIALGHRHTYSGILRERNTCYAYSGCPQGRGFDELGDKGVIIGSISKGAVDLKFIKTSKRNYYVEEIDITNSIGYEEIKSVILDSIDRDKRESNLYKIILTGELDDSFNLREEIVLDKIKDDFYFVKVIDKTEIKVDYSEISKDFSVKGLFVKKLLEKLEQSNDEESEIIKMSLKLGMQCLSEEEVRRDDY</sequence>